<organism evidence="3 4">
    <name type="scientific">Orbilia javanica</name>
    <dbReference type="NCBI Taxonomy" id="47235"/>
    <lineage>
        <taxon>Eukaryota</taxon>
        <taxon>Fungi</taxon>
        <taxon>Dikarya</taxon>
        <taxon>Ascomycota</taxon>
        <taxon>Pezizomycotina</taxon>
        <taxon>Orbiliomycetes</taxon>
        <taxon>Orbiliales</taxon>
        <taxon>Orbiliaceae</taxon>
        <taxon>Orbilia</taxon>
    </lineage>
</organism>
<dbReference type="AlphaFoldDB" id="A0AAN8MGV9"/>
<dbReference type="GO" id="GO:0004479">
    <property type="term" value="F:methionyl-tRNA formyltransferase activity"/>
    <property type="evidence" value="ECO:0007669"/>
    <property type="project" value="UniProtKB-EC"/>
</dbReference>
<dbReference type="InterPro" id="IPR036477">
    <property type="entry name" value="Formyl_transf_N_sf"/>
</dbReference>
<sequence length="416" mass="47037">MSLPRLILRPVHLKPSTSRLFPSRTRTCRSFHASGFDAGIKILFCGSDDFSLTSLKALQAVKEATGDEVIESIDVVLKYEKPSGRGLKEQRPNPVRKFANSKCMSIYTLDAEQFNDWKPPHAVDLIVAVSFGLFIPSRILEYARFGGLNVHPSFLPKYWGASPIQHAIINDDKTTGVVVQTLHPSKFDAGRIIAKSDPVDINIDIDIKPRTFPPPTTDPESPYQKLESKLAEVGAKLLTGVIENQHYDHVVQSKLPEITTGERRKHARILTTEDSRILLGEMTAREVFLRSLVFDNLFCFRHKVKGSRSKPPVRLTMGPFRLPTPDEYEKRLKLIRGQWIYLPDSSEDGKIEKKKPGSVALQVMPGEWVCFENSTSAGKTKQNAKGWEQMDRKHVQLISQLPEDGEEEEEFVYDDR</sequence>
<dbReference type="GO" id="GO:0005739">
    <property type="term" value="C:mitochondrion"/>
    <property type="evidence" value="ECO:0007669"/>
    <property type="project" value="TreeGrafter"/>
</dbReference>
<evidence type="ECO:0000313" key="4">
    <source>
        <dbReference type="Proteomes" id="UP001313282"/>
    </source>
</evidence>
<dbReference type="Proteomes" id="UP001313282">
    <property type="component" value="Unassembled WGS sequence"/>
</dbReference>
<dbReference type="PANTHER" id="PTHR11138:SF5">
    <property type="entry name" value="METHIONYL-TRNA FORMYLTRANSFERASE, MITOCHONDRIAL"/>
    <property type="match status" value="1"/>
</dbReference>
<reference evidence="3 4" key="1">
    <citation type="submission" date="2019-10" db="EMBL/GenBank/DDBJ databases">
        <authorList>
            <person name="Palmer J.M."/>
        </authorList>
    </citation>
    <scope>NUCLEOTIDE SEQUENCE [LARGE SCALE GENOMIC DNA]</scope>
    <source>
        <strain evidence="3 4">TWF718</strain>
    </source>
</reference>
<dbReference type="Gene3D" id="3.40.50.12230">
    <property type="match status" value="1"/>
</dbReference>
<accession>A0AAN8MGV9</accession>
<dbReference type="CDD" id="cd08646">
    <property type="entry name" value="FMT_core_Met-tRNA-FMT_N"/>
    <property type="match status" value="1"/>
</dbReference>
<dbReference type="EMBL" id="JAVHNR010000009">
    <property type="protein sequence ID" value="KAK6333319.1"/>
    <property type="molecule type" value="Genomic_DNA"/>
</dbReference>
<feature type="domain" description="Formyl transferase N-terminal" evidence="2">
    <location>
        <begin position="41"/>
        <end position="197"/>
    </location>
</feature>
<keyword evidence="4" id="KW-1185">Reference proteome</keyword>
<dbReference type="PANTHER" id="PTHR11138">
    <property type="entry name" value="METHIONYL-TRNA FORMYLTRANSFERASE"/>
    <property type="match status" value="1"/>
</dbReference>
<evidence type="ECO:0000313" key="3">
    <source>
        <dbReference type="EMBL" id="KAK6333319.1"/>
    </source>
</evidence>
<name>A0AAN8MGV9_9PEZI</name>
<evidence type="ECO:0000259" key="2">
    <source>
        <dbReference type="Pfam" id="PF00551"/>
    </source>
</evidence>
<proteinExistence type="predicted"/>
<comment type="caution">
    <text evidence="3">The sequence shown here is derived from an EMBL/GenBank/DDBJ whole genome shotgun (WGS) entry which is preliminary data.</text>
</comment>
<dbReference type="SUPFAM" id="SSF53328">
    <property type="entry name" value="Formyltransferase"/>
    <property type="match status" value="1"/>
</dbReference>
<gene>
    <name evidence="3" type="primary">FMT1</name>
    <name evidence="3" type="ORF">TWF718_011136</name>
</gene>
<dbReference type="EC" id="2.1.2.9" evidence="1"/>
<protein>
    <recommendedName>
        <fullName evidence="1">methionyl-tRNA formyltransferase</fullName>
        <ecNumber evidence="1">2.1.2.9</ecNumber>
    </recommendedName>
</protein>
<dbReference type="Pfam" id="PF00551">
    <property type="entry name" value="Formyl_trans_N"/>
    <property type="match status" value="1"/>
</dbReference>
<dbReference type="InterPro" id="IPR002376">
    <property type="entry name" value="Formyl_transf_N"/>
</dbReference>
<evidence type="ECO:0000256" key="1">
    <source>
        <dbReference type="ARBA" id="ARBA00012261"/>
    </source>
</evidence>
<dbReference type="InterPro" id="IPR041711">
    <property type="entry name" value="Met-tRNA-FMT_N"/>
</dbReference>